<dbReference type="PROSITE" id="PS01137">
    <property type="entry name" value="TATD_1"/>
    <property type="match status" value="1"/>
</dbReference>
<evidence type="ECO:0000256" key="3">
    <source>
        <dbReference type="ARBA" id="ARBA00022801"/>
    </source>
</evidence>
<feature type="binding site" evidence="4">
    <location>
        <position position="6"/>
    </location>
    <ligand>
        <name>a divalent metal cation</name>
        <dbReference type="ChEBI" id="CHEBI:60240"/>
        <label>1</label>
    </ligand>
</feature>
<gene>
    <name evidence="5" type="ORF">G3480_12515</name>
</gene>
<protein>
    <submittedName>
        <fullName evidence="5">TatD family hydrolase</fullName>
    </submittedName>
</protein>
<dbReference type="PIRSF" id="PIRSF005902">
    <property type="entry name" value="DNase_TatD"/>
    <property type="match status" value="1"/>
</dbReference>
<dbReference type="GO" id="GO:0004536">
    <property type="term" value="F:DNA nuclease activity"/>
    <property type="evidence" value="ECO:0007669"/>
    <property type="project" value="InterPro"/>
</dbReference>
<dbReference type="Pfam" id="PF01026">
    <property type="entry name" value="TatD_DNase"/>
    <property type="match status" value="1"/>
</dbReference>
<accession>A0A6P1E038</accession>
<reference evidence="5 6" key="2">
    <citation type="submission" date="2020-02" db="EMBL/GenBank/DDBJ databases">
        <title>Genome sequences of Thiorhodococcus mannitoliphagus and Thiorhodococcus minor, purple sulfur photosynthetic bacteria in the gammaproteobacterial family, Chromatiaceae.</title>
        <authorList>
            <person name="Aviles F.A."/>
            <person name="Meyer T.E."/>
            <person name="Kyndt J.A."/>
        </authorList>
    </citation>
    <scope>NUCLEOTIDE SEQUENCE [LARGE SCALE GENOMIC DNA]</scope>
    <source>
        <strain evidence="5 6">DSM 18266</strain>
    </source>
</reference>
<keyword evidence="3 5" id="KW-0378">Hydrolase</keyword>
<feature type="binding site" evidence="4">
    <location>
        <position position="131"/>
    </location>
    <ligand>
        <name>a divalent metal cation</name>
        <dbReference type="ChEBI" id="CHEBI:60240"/>
        <label>2</label>
    </ligand>
</feature>
<dbReference type="PANTHER" id="PTHR46124:SF2">
    <property type="entry name" value="D-AMINOACYL-TRNA DEACYLASE"/>
    <property type="match status" value="1"/>
</dbReference>
<dbReference type="GO" id="GO:0046872">
    <property type="term" value="F:metal ion binding"/>
    <property type="evidence" value="ECO:0007669"/>
    <property type="project" value="UniProtKB-KW"/>
</dbReference>
<dbReference type="InterPro" id="IPR001130">
    <property type="entry name" value="TatD-like"/>
</dbReference>
<dbReference type="RefSeq" id="WP_164654228.1">
    <property type="nucleotide sequence ID" value="NZ_JAAIJR010000045.1"/>
</dbReference>
<dbReference type="PANTHER" id="PTHR46124">
    <property type="entry name" value="D-AMINOACYL-TRNA DEACYLASE"/>
    <property type="match status" value="1"/>
</dbReference>
<evidence type="ECO:0000256" key="2">
    <source>
        <dbReference type="ARBA" id="ARBA00022723"/>
    </source>
</evidence>
<dbReference type="AlphaFoldDB" id="A0A6P1E038"/>
<dbReference type="GO" id="GO:0016788">
    <property type="term" value="F:hydrolase activity, acting on ester bonds"/>
    <property type="evidence" value="ECO:0007669"/>
    <property type="project" value="InterPro"/>
</dbReference>
<dbReference type="GO" id="GO:0005829">
    <property type="term" value="C:cytosol"/>
    <property type="evidence" value="ECO:0007669"/>
    <property type="project" value="TreeGrafter"/>
</dbReference>
<evidence type="ECO:0000256" key="4">
    <source>
        <dbReference type="PIRSR" id="PIRSR005902-1"/>
    </source>
</evidence>
<feature type="binding site" evidence="4">
    <location>
        <position position="8"/>
    </location>
    <ligand>
        <name>a divalent metal cation</name>
        <dbReference type="ChEBI" id="CHEBI:60240"/>
        <label>1</label>
    </ligand>
</feature>
<dbReference type="PROSITE" id="PS01091">
    <property type="entry name" value="TATD_3"/>
    <property type="match status" value="1"/>
</dbReference>
<dbReference type="Gene3D" id="3.20.20.140">
    <property type="entry name" value="Metal-dependent hydrolases"/>
    <property type="match status" value="1"/>
</dbReference>
<dbReference type="SUPFAM" id="SSF51556">
    <property type="entry name" value="Metallo-dependent hydrolases"/>
    <property type="match status" value="1"/>
</dbReference>
<dbReference type="InterPro" id="IPR018228">
    <property type="entry name" value="DNase_TatD-rel_CS"/>
</dbReference>
<dbReference type="InterPro" id="IPR032466">
    <property type="entry name" value="Metal_Hydrolase"/>
</dbReference>
<dbReference type="Proteomes" id="UP000471640">
    <property type="component" value="Unassembled WGS sequence"/>
</dbReference>
<name>A0A6P1E038_9GAMM</name>
<dbReference type="InterPro" id="IPR015991">
    <property type="entry name" value="TatD/YcfH-like"/>
</dbReference>
<sequence length="258" mass="29068">MLIDSHCHLDRVDLKRYDDDFDRMMQASVDAGLTRMLCVSIDLEHYPVMREMVEPYAQVDVSVGVHPNEEGRREPTAEELVRLAADPRNVAVGETGLDYYRSSGDDLAWQQARFRTHIAAARECGKPLIIHTRNAREDTIRILKEEGAAEVGGVLHCFTEDWETAKQGLDLGFYVSFSGIVTFKNAADLREVARQVPSDRLLIETDSPYLAPVPHRGKSNEPRFVGHVAECIGDVRGMDPEEVAAVTAENYLRLFRRV</sequence>
<feature type="binding site" evidence="4">
    <location>
        <position position="206"/>
    </location>
    <ligand>
        <name>a divalent metal cation</name>
        <dbReference type="ChEBI" id="CHEBI:60240"/>
        <label>1</label>
    </ligand>
</feature>
<feature type="binding site" evidence="4">
    <location>
        <position position="156"/>
    </location>
    <ligand>
        <name>a divalent metal cation</name>
        <dbReference type="ChEBI" id="CHEBI:60240"/>
        <label>2</label>
    </ligand>
</feature>
<dbReference type="PROSITE" id="PS01090">
    <property type="entry name" value="TATD_2"/>
    <property type="match status" value="1"/>
</dbReference>
<evidence type="ECO:0000313" key="6">
    <source>
        <dbReference type="Proteomes" id="UP000471640"/>
    </source>
</evidence>
<dbReference type="NCBIfam" id="TIGR00010">
    <property type="entry name" value="YchF/TatD family DNA exonuclease"/>
    <property type="match status" value="1"/>
</dbReference>
<dbReference type="FunFam" id="3.20.20.140:FF:000005">
    <property type="entry name" value="TatD family hydrolase"/>
    <property type="match status" value="1"/>
</dbReference>
<evidence type="ECO:0000256" key="1">
    <source>
        <dbReference type="ARBA" id="ARBA00009275"/>
    </source>
</evidence>
<feature type="binding site" evidence="4">
    <location>
        <position position="94"/>
    </location>
    <ligand>
        <name>a divalent metal cation</name>
        <dbReference type="ChEBI" id="CHEBI:60240"/>
        <label>1</label>
    </ligand>
</feature>
<proteinExistence type="inferred from homology"/>
<keyword evidence="6" id="KW-1185">Reference proteome</keyword>
<evidence type="ECO:0000313" key="5">
    <source>
        <dbReference type="EMBL" id="NEX21125.1"/>
    </source>
</evidence>
<comment type="similarity">
    <text evidence="1">Belongs to the metallo-dependent hydrolases superfamily. TatD-type hydrolase family.</text>
</comment>
<keyword evidence="2 4" id="KW-0479">Metal-binding</keyword>
<dbReference type="CDD" id="cd01310">
    <property type="entry name" value="TatD_DNAse"/>
    <property type="match status" value="1"/>
</dbReference>
<dbReference type="EMBL" id="JAAIJR010000045">
    <property type="protein sequence ID" value="NEX21125.1"/>
    <property type="molecule type" value="Genomic_DNA"/>
</dbReference>
<organism evidence="5 6">
    <name type="scientific">Thiorhodococcus mannitoliphagus</name>
    <dbReference type="NCBI Taxonomy" id="329406"/>
    <lineage>
        <taxon>Bacteria</taxon>
        <taxon>Pseudomonadati</taxon>
        <taxon>Pseudomonadota</taxon>
        <taxon>Gammaproteobacteria</taxon>
        <taxon>Chromatiales</taxon>
        <taxon>Chromatiaceae</taxon>
        <taxon>Thiorhodococcus</taxon>
    </lineage>
</organism>
<comment type="caution">
    <text evidence="5">The sequence shown here is derived from an EMBL/GenBank/DDBJ whole genome shotgun (WGS) entry which is preliminary data.</text>
</comment>
<reference evidence="6" key="1">
    <citation type="journal article" date="2020" name="Microbiol. Resour. Announc.">
        <title>Draft Genome Sequences of Thiorhodococcus mannitoliphagus and Thiorhodococcus minor, Purple Sulfur Photosynthetic Bacteria in the Gammaproteobacterial Family Chromatiaceae.</title>
        <authorList>
            <person name="Aviles F.A."/>
            <person name="Meyer T.E."/>
            <person name="Kyndt J.A."/>
        </authorList>
    </citation>
    <scope>NUCLEOTIDE SEQUENCE [LARGE SCALE GENOMIC DNA]</scope>
    <source>
        <strain evidence="6">DSM 18266</strain>
    </source>
</reference>